<keyword evidence="2" id="KW-1185">Reference proteome</keyword>
<dbReference type="Proteomes" id="UP001638806">
    <property type="component" value="Unassembled WGS sequence"/>
</dbReference>
<sequence length="540" mass="60297">MCPLRQTEVKMLGRLSMRELQQRRSFLSHNTQGSDCDGLKGTQSAPEPLQTARRSRETSNDLGRAWTCIRCQTLGTKCLGGDPCDGCRKEDTICDIKNANDSSPALDEIIVAVGLPSPALVTPTAPADDANLPVRSCSIRQLLGRPNGTRHHRPSSPMADGKTKCLGPSTAAMRGRGYTACQFVLPKNQIISHEKLQAMMAAHAAGKGISLELTSIYGIGKLLWHLRLHQSNGAAPWPIQSIPGLYEQETVKSNLDPNDHLSKARCYLLRSVYFLLLGGLTESMKDCAVAGLVLSRSLDWDVEERQRLVKSYAKLYMLLECDSWSIPYFTSMDLTEIVPVHPRYGTTVGNREPHTTSYLAVAYQFWNSPSRIGKSFISIASQVQEWREAWEVQCKLWDHAALLREEEKAEPYLAAAVLWLPLLTIAAKPSLDGFQGLLETAGKALLQTIEYLQSLRLEDRVWHIQQECRLLHGVVRLGYRLQRTGQQIMWPTEVLVRSTEEFLLSRHPSTDGQVQLEQLRILTSTTSHPNAMEFRGTPNA</sequence>
<evidence type="ECO:0000313" key="1">
    <source>
        <dbReference type="EMBL" id="KAL3954449.1"/>
    </source>
</evidence>
<proteinExistence type="predicted"/>
<dbReference type="EMBL" id="JBGNUJ010000010">
    <property type="protein sequence ID" value="KAL3954449.1"/>
    <property type="molecule type" value="Genomic_DNA"/>
</dbReference>
<reference evidence="1" key="1">
    <citation type="submission" date="2024-12" db="EMBL/GenBank/DDBJ databases">
        <title>Comparative genomics and development of molecular markers within Purpureocillium lilacinum and among Purpureocillium species.</title>
        <authorList>
            <person name="Yeh Z.-Y."/>
            <person name="Ni N.-T."/>
            <person name="Lo P.-H."/>
            <person name="Mushyakhwo K."/>
            <person name="Lin C.-F."/>
            <person name="Nai Y.-S."/>
        </authorList>
    </citation>
    <scope>NUCLEOTIDE SEQUENCE</scope>
    <source>
        <strain evidence="1">NCHU-NPUST-175</strain>
    </source>
</reference>
<name>A0ACC4DFR2_PURLI</name>
<gene>
    <name evidence="1" type="ORF">ACCO45_010012</name>
</gene>
<accession>A0ACC4DFR2</accession>
<comment type="caution">
    <text evidence="1">The sequence shown here is derived from an EMBL/GenBank/DDBJ whole genome shotgun (WGS) entry which is preliminary data.</text>
</comment>
<organism evidence="1 2">
    <name type="scientific">Purpureocillium lilacinum</name>
    <name type="common">Paecilomyces lilacinus</name>
    <dbReference type="NCBI Taxonomy" id="33203"/>
    <lineage>
        <taxon>Eukaryota</taxon>
        <taxon>Fungi</taxon>
        <taxon>Dikarya</taxon>
        <taxon>Ascomycota</taxon>
        <taxon>Pezizomycotina</taxon>
        <taxon>Sordariomycetes</taxon>
        <taxon>Hypocreomycetidae</taxon>
        <taxon>Hypocreales</taxon>
        <taxon>Ophiocordycipitaceae</taxon>
        <taxon>Purpureocillium</taxon>
    </lineage>
</organism>
<protein>
    <submittedName>
        <fullName evidence="1">Uncharacterized protein</fullName>
    </submittedName>
</protein>
<evidence type="ECO:0000313" key="2">
    <source>
        <dbReference type="Proteomes" id="UP001638806"/>
    </source>
</evidence>